<feature type="transmembrane region" description="Helical" evidence="1">
    <location>
        <begin position="84"/>
        <end position="106"/>
    </location>
</feature>
<dbReference type="Pfam" id="PF16344">
    <property type="entry name" value="FecR_C"/>
    <property type="match status" value="1"/>
</dbReference>
<organism evidence="4 5">
    <name type="scientific">Sphingobacterium zhuxiongii</name>
    <dbReference type="NCBI Taxonomy" id="2662364"/>
    <lineage>
        <taxon>Bacteria</taxon>
        <taxon>Pseudomonadati</taxon>
        <taxon>Bacteroidota</taxon>
        <taxon>Sphingobacteriia</taxon>
        <taxon>Sphingobacteriales</taxon>
        <taxon>Sphingobacteriaceae</taxon>
        <taxon>Sphingobacterium</taxon>
    </lineage>
</organism>
<dbReference type="KEGG" id="sphe:GFH32_04265"/>
<dbReference type="Gene3D" id="2.60.120.1440">
    <property type="match status" value="1"/>
</dbReference>
<dbReference type="PANTHER" id="PTHR30273">
    <property type="entry name" value="PERIPLASMIC SIGNAL SENSOR AND SIGMA FACTOR ACTIVATOR FECR-RELATED"/>
    <property type="match status" value="1"/>
</dbReference>
<gene>
    <name evidence="4" type="ORF">GFH32_04265</name>
</gene>
<dbReference type="Proteomes" id="UP000326921">
    <property type="component" value="Chromosome"/>
</dbReference>
<keyword evidence="1" id="KW-1133">Transmembrane helix</keyword>
<dbReference type="Pfam" id="PF04773">
    <property type="entry name" value="FecR"/>
    <property type="match status" value="1"/>
</dbReference>
<dbReference type="InterPro" id="IPR012373">
    <property type="entry name" value="Ferrdict_sens_TM"/>
</dbReference>
<dbReference type="InterPro" id="IPR006860">
    <property type="entry name" value="FecR"/>
</dbReference>
<dbReference type="InterPro" id="IPR032508">
    <property type="entry name" value="FecR_C"/>
</dbReference>
<evidence type="ECO:0000313" key="4">
    <source>
        <dbReference type="EMBL" id="QGA25578.1"/>
    </source>
</evidence>
<feature type="domain" description="Protein FecR C-terminal" evidence="3">
    <location>
        <begin position="260"/>
        <end position="320"/>
    </location>
</feature>
<keyword evidence="5" id="KW-1185">Reference proteome</keyword>
<dbReference type="RefSeq" id="WP_153509898.1">
    <property type="nucleotide sequence ID" value="NZ_CP045652.1"/>
</dbReference>
<feature type="domain" description="FecR protein" evidence="2">
    <location>
        <begin position="118"/>
        <end position="212"/>
    </location>
</feature>
<name>A0A5Q0QCZ8_9SPHI</name>
<evidence type="ECO:0000256" key="1">
    <source>
        <dbReference type="SAM" id="Phobius"/>
    </source>
</evidence>
<dbReference type="PIRSF" id="PIRSF018266">
    <property type="entry name" value="FecR"/>
    <property type="match status" value="1"/>
</dbReference>
<dbReference type="AlphaFoldDB" id="A0A5Q0QCZ8"/>
<evidence type="ECO:0000313" key="5">
    <source>
        <dbReference type="Proteomes" id="UP000326921"/>
    </source>
</evidence>
<proteinExistence type="predicted"/>
<protein>
    <submittedName>
        <fullName evidence="4">DUF4974 domain-containing protein</fullName>
    </submittedName>
</protein>
<evidence type="ECO:0000259" key="2">
    <source>
        <dbReference type="Pfam" id="PF04773"/>
    </source>
</evidence>
<keyword evidence="1" id="KW-0472">Membrane</keyword>
<evidence type="ECO:0000259" key="3">
    <source>
        <dbReference type="Pfam" id="PF16344"/>
    </source>
</evidence>
<dbReference type="EMBL" id="CP045652">
    <property type="protein sequence ID" value="QGA25578.1"/>
    <property type="molecule type" value="Genomic_DNA"/>
</dbReference>
<sequence length="334" mass="38414">MDKNNYNINELYVKFIKRNINDQELTELKSWIAASNENKKDLWEFCKFYHALDAYTTIVETDSSKAFSKIKGSLKEPKEKVSRLFMLQRVAAALFLPLLAFSLYVFTQQRAAETSSIVYTTNPGMIAQITLNDSSKVWLNADSRLEVSKNFKTNRKVRLDGEAFFEVTKDKKHEFEVQTPHDAKITVLGTKFNVDAYGKNKMVKATLEEGKVAFTYKEDGVYKKVILQPTESIVYNSSLQKVVPNQTNMETSIAWKDNRIVLKNTSMEDLSDILYKRFDVKFVLKTKALSKERFTGELDTQTLQSVLDYLKISSGIHYQIVESLDKHTIVELSK</sequence>
<dbReference type="Gene3D" id="3.55.50.30">
    <property type="match status" value="1"/>
</dbReference>
<accession>A0A5Q0QCZ8</accession>
<reference evidence="4 5" key="1">
    <citation type="submission" date="2019-10" db="EMBL/GenBank/DDBJ databases">
        <authorList>
            <person name="Dong K."/>
        </authorList>
    </citation>
    <scope>NUCLEOTIDE SEQUENCE [LARGE SCALE GENOMIC DNA]</scope>
    <source>
        <strain evidence="5">dk4302</strain>
    </source>
</reference>
<dbReference type="PANTHER" id="PTHR30273:SF2">
    <property type="entry name" value="PROTEIN FECR"/>
    <property type="match status" value="1"/>
</dbReference>
<keyword evidence="1" id="KW-0812">Transmembrane</keyword>
<dbReference type="GO" id="GO:0016989">
    <property type="term" value="F:sigma factor antagonist activity"/>
    <property type="evidence" value="ECO:0007669"/>
    <property type="project" value="TreeGrafter"/>
</dbReference>